<dbReference type="AlphaFoldDB" id="A0A918CW75"/>
<dbReference type="PROSITE" id="PS50932">
    <property type="entry name" value="HTH_LACI_2"/>
    <property type="match status" value="1"/>
</dbReference>
<dbReference type="SUPFAM" id="SSF47413">
    <property type="entry name" value="lambda repressor-like DNA-binding domains"/>
    <property type="match status" value="1"/>
</dbReference>
<evidence type="ECO:0000256" key="1">
    <source>
        <dbReference type="SAM" id="MobiDB-lite"/>
    </source>
</evidence>
<reference evidence="3" key="2">
    <citation type="submission" date="2020-09" db="EMBL/GenBank/DDBJ databases">
        <authorList>
            <person name="Sun Q."/>
            <person name="Zhou Y."/>
        </authorList>
    </citation>
    <scope>NUCLEOTIDE SEQUENCE</scope>
    <source>
        <strain evidence="3">CGMCC 4.7110</strain>
    </source>
</reference>
<feature type="compositionally biased region" description="Low complexity" evidence="1">
    <location>
        <begin position="88"/>
        <end position="103"/>
    </location>
</feature>
<dbReference type="EMBL" id="BMML01000025">
    <property type="protein sequence ID" value="GGN36586.1"/>
    <property type="molecule type" value="Genomic_DNA"/>
</dbReference>
<evidence type="ECO:0000313" key="4">
    <source>
        <dbReference type="Proteomes" id="UP000653411"/>
    </source>
</evidence>
<accession>A0A918CW75</accession>
<keyword evidence="4" id="KW-1185">Reference proteome</keyword>
<dbReference type="CDD" id="cd01392">
    <property type="entry name" value="HTH_LacI"/>
    <property type="match status" value="1"/>
</dbReference>
<evidence type="ECO:0000313" key="3">
    <source>
        <dbReference type="EMBL" id="GGN36586.1"/>
    </source>
</evidence>
<dbReference type="GO" id="GO:0003677">
    <property type="term" value="F:DNA binding"/>
    <property type="evidence" value="ECO:0007669"/>
    <property type="project" value="InterPro"/>
</dbReference>
<evidence type="ECO:0000259" key="2">
    <source>
        <dbReference type="PROSITE" id="PS50932"/>
    </source>
</evidence>
<dbReference type="Proteomes" id="UP000653411">
    <property type="component" value="Unassembled WGS sequence"/>
</dbReference>
<proteinExistence type="predicted"/>
<dbReference type="Gene3D" id="1.10.260.40">
    <property type="entry name" value="lambda repressor-like DNA-binding domains"/>
    <property type="match status" value="1"/>
</dbReference>
<reference evidence="3" key="1">
    <citation type="journal article" date="2014" name="Int. J. Syst. Evol. Microbiol.">
        <title>Complete genome sequence of Corynebacterium casei LMG S-19264T (=DSM 44701T), isolated from a smear-ripened cheese.</title>
        <authorList>
            <consortium name="US DOE Joint Genome Institute (JGI-PGF)"/>
            <person name="Walter F."/>
            <person name="Albersmeier A."/>
            <person name="Kalinowski J."/>
            <person name="Ruckert C."/>
        </authorList>
    </citation>
    <scope>NUCLEOTIDE SEQUENCE</scope>
    <source>
        <strain evidence="3">CGMCC 4.7110</strain>
    </source>
</reference>
<dbReference type="Pfam" id="PF00356">
    <property type="entry name" value="LacI"/>
    <property type="match status" value="1"/>
</dbReference>
<organism evidence="3 4">
    <name type="scientific">Streptomyces fuscichromogenes</name>
    <dbReference type="NCBI Taxonomy" id="1324013"/>
    <lineage>
        <taxon>Bacteria</taxon>
        <taxon>Bacillati</taxon>
        <taxon>Actinomycetota</taxon>
        <taxon>Actinomycetes</taxon>
        <taxon>Kitasatosporales</taxon>
        <taxon>Streptomycetaceae</taxon>
        <taxon>Streptomyces</taxon>
    </lineage>
</organism>
<sequence length="117" mass="11703">MDGRGPAAPVGGNGAAPRLRLGDVAARVGLSTASVSLVLRGAPGPGERTRQRVLKAAAGLSYRPDRTAGALADRRAGCSASWSMCTAPSAPSCSSPSVPSWSSICTPPPRRSGTTSS</sequence>
<name>A0A918CW75_9ACTN</name>
<dbReference type="InterPro" id="IPR010982">
    <property type="entry name" value="Lambda_DNA-bd_dom_sf"/>
</dbReference>
<comment type="caution">
    <text evidence="3">The sequence shown here is derived from an EMBL/GenBank/DDBJ whole genome shotgun (WGS) entry which is preliminary data.</text>
</comment>
<gene>
    <name evidence="3" type="ORF">GCM10011578_079930</name>
</gene>
<feature type="domain" description="HTH lacI-type" evidence="2">
    <location>
        <begin position="23"/>
        <end position="73"/>
    </location>
</feature>
<dbReference type="InterPro" id="IPR000843">
    <property type="entry name" value="HTH_LacI"/>
</dbReference>
<protein>
    <recommendedName>
        <fullName evidence="2">HTH lacI-type domain-containing protein</fullName>
    </recommendedName>
</protein>
<dbReference type="SMART" id="SM00354">
    <property type="entry name" value="HTH_LACI"/>
    <property type="match status" value="1"/>
</dbReference>
<feature type="region of interest" description="Disordered" evidence="1">
    <location>
        <begin position="88"/>
        <end position="117"/>
    </location>
</feature>
<dbReference type="GO" id="GO:0006355">
    <property type="term" value="P:regulation of DNA-templated transcription"/>
    <property type="evidence" value="ECO:0007669"/>
    <property type="project" value="InterPro"/>
</dbReference>